<organism evidence="2 3">
    <name type="scientific">Sulfurimonas diazotrophicus</name>
    <dbReference type="NCBI Taxonomy" id="3131939"/>
    <lineage>
        <taxon>Bacteria</taxon>
        <taxon>Pseudomonadati</taxon>
        <taxon>Campylobacterota</taxon>
        <taxon>Epsilonproteobacteria</taxon>
        <taxon>Campylobacterales</taxon>
        <taxon>Sulfurimonadaceae</taxon>
        <taxon>Sulfurimonas</taxon>
    </lineage>
</organism>
<evidence type="ECO:0000313" key="3">
    <source>
        <dbReference type="Proteomes" id="UP001447842"/>
    </source>
</evidence>
<dbReference type="Pfam" id="PF18618">
    <property type="entry name" value="HP0268"/>
    <property type="match status" value="1"/>
</dbReference>
<accession>A0ABZ3HD34</accession>
<feature type="domain" description="HP0268" evidence="1">
    <location>
        <begin position="1"/>
        <end position="80"/>
    </location>
</feature>
<dbReference type="RefSeq" id="WP_231020309.1">
    <property type="nucleotide sequence ID" value="NZ_CP147920.1"/>
</dbReference>
<keyword evidence="3" id="KW-1185">Reference proteome</keyword>
<evidence type="ECO:0000259" key="1">
    <source>
        <dbReference type="Pfam" id="PF18618"/>
    </source>
</evidence>
<protein>
    <submittedName>
        <fullName evidence="2">HP0268 family nuclease</fullName>
    </submittedName>
</protein>
<dbReference type="InterPro" id="IPR040748">
    <property type="entry name" value="HP0268"/>
</dbReference>
<dbReference type="EMBL" id="CP147920">
    <property type="protein sequence ID" value="XAU15640.1"/>
    <property type="molecule type" value="Genomic_DNA"/>
</dbReference>
<reference evidence="2 3" key="1">
    <citation type="submission" date="2024-03" db="EMBL/GenBank/DDBJ databases">
        <title>Sulfurimonas sp. HSL3-1.</title>
        <authorList>
            <person name="Wang S."/>
        </authorList>
    </citation>
    <scope>NUCLEOTIDE SEQUENCE [LARGE SCALE GENOMIC DNA]</scope>
    <source>
        <strain evidence="2 3">HSL3-1</strain>
    </source>
</reference>
<sequence length="80" mass="9472">MELKIARSHTDKKPKKVDVDKIEGMVEKEGSVILYFDRENSHKDLLALQEHFENEGKSVYMREVRFGLADNEYMYEVHIL</sequence>
<gene>
    <name evidence="2" type="ORF">WCY31_02825</name>
</gene>
<evidence type="ECO:0000313" key="2">
    <source>
        <dbReference type="EMBL" id="XAU15640.1"/>
    </source>
</evidence>
<name>A0ABZ3HD34_9BACT</name>
<proteinExistence type="predicted"/>
<dbReference type="Proteomes" id="UP001447842">
    <property type="component" value="Chromosome"/>
</dbReference>